<feature type="transmembrane region" description="Helical" evidence="1">
    <location>
        <begin position="58"/>
        <end position="78"/>
    </location>
</feature>
<accession>A0ABT4LXM9</accession>
<organism evidence="2 3">
    <name type="scientific">Henriciella marina</name>
    <dbReference type="NCBI Taxonomy" id="453851"/>
    <lineage>
        <taxon>Bacteria</taxon>
        <taxon>Pseudomonadati</taxon>
        <taxon>Pseudomonadota</taxon>
        <taxon>Alphaproteobacteria</taxon>
        <taxon>Hyphomonadales</taxon>
        <taxon>Hyphomonadaceae</taxon>
        <taxon>Henriciella</taxon>
    </lineage>
</organism>
<keyword evidence="3" id="KW-1185">Reference proteome</keyword>
<keyword evidence="1" id="KW-1133">Transmembrane helix</keyword>
<dbReference type="RefSeq" id="WP_269402941.1">
    <property type="nucleotide sequence ID" value="NZ_JAPWGW010000004.1"/>
</dbReference>
<protein>
    <submittedName>
        <fullName evidence="2">Uncharacterized protein</fullName>
    </submittedName>
</protein>
<dbReference type="EMBL" id="JAPWGW010000004">
    <property type="protein sequence ID" value="MCZ4298877.1"/>
    <property type="molecule type" value="Genomic_DNA"/>
</dbReference>
<evidence type="ECO:0000313" key="3">
    <source>
        <dbReference type="Proteomes" id="UP001083770"/>
    </source>
</evidence>
<evidence type="ECO:0000256" key="1">
    <source>
        <dbReference type="SAM" id="Phobius"/>
    </source>
</evidence>
<dbReference type="Proteomes" id="UP001083770">
    <property type="component" value="Unassembled WGS sequence"/>
</dbReference>
<keyword evidence="1" id="KW-0812">Transmembrane</keyword>
<keyword evidence="1" id="KW-0472">Membrane</keyword>
<reference evidence="2" key="1">
    <citation type="submission" date="2022-12" db="EMBL/GenBank/DDBJ databases">
        <title>Bacterial isolates from different developmental stages of Nematostella vectensis.</title>
        <authorList>
            <person name="Fraune S."/>
        </authorList>
    </citation>
    <scope>NUCLEOTIDE SEQUENCE</scope>
    <source>
        <strain evidence="2">G21632-S1</strain>
    </source>
</reference>
<sequence length="85" mass="9175">MSTRGHRNLLEKSTTGLFSLRLLRSRAVRWPLAALLAGLGIHAATVQSATDGPKGVAVPATLFLFALFLVLLPLLPIADGWNKRE</sequence>
<evidence type="ECO:0000313" key="2">
    <source>
        <dbReference type="EMBL" id="MCZ4298877.1"/>
    </source>
</evidence>
<comment type="caution">
    <text evidence="2">The sequence shown here is derived from an EMBL/GenBank/DDBJ whole genome shotgun (WGS) entry which is preliminary data.</text>
</comment>
<proteinExistence type="predicted"/>
<gene>
    <name evidence="2" type="ORF">O4G74_12480</name>
</gene>
<name>A0ABT4LXM9_9PROT</name>